<dbReference type="NCBIfam" id="TIGR00456">
    <property type="entry name" value="argS"/>
    <property type="match status" value="1"/>
</dbReference>
<keyword evidence="13" id="KW-0175">Coiled coil</keyword>
<comment type="similarity">
    <text evidence="2 11 12">Belongs to the class-I aminoacyl-tRNA synthetase family.</text>
</comment>
<dbReference type="PANTHER" id="PTHR11956:SF5">
    <property type="entry name" value="ARGININE--TRNA LIGASE, CYTOPLASMIC"/>
    <property type="match status" value="1"/>
</dbReference>
<feature type="domain" description="Arginyl tRNA synthetase N-terminal" evidence="15">
    <location>
        <begin position="3"/>
        <end position="84"/>
    </location>
</feature>
<dbReference type="GO" id="GO:0005737">
    <property type="term" value="C:cytoplasm"/>
    <property type="evidence" value="ECO:0007669"/>
    <property type="project" value="UniProtKB-SubCell"/>
</dbReference>
<comment type="catalytic activity">
    <reaction evidence="10 11">
        <text>tRNA(Arg) + L-arginine + ATP = L-arginyl-tRNA(Arg) + AMP + diphosphate</text>
        <dbReference type="Rhea" id="RHEA:20301"/>
        <dbReference type="Rhea" id="RHEA-COMP:9658"/>
        <dbReference type="Rhea" id="RHEA-COMP:9673"/>
        <dbReference type="ChEBI" id="CHEBI:30616"/>
        <dbReference type="ChEBI" id="CHEBI:32682"/>
        <dbReference type="ChEBI" id="CHEBI:33019"/>
        <dbReference type="ChEBI" id="CHEBI:78442"/>
        <dbReference type="ChEBI" id="CHEBI:78513"/>
        <dbReference type="ChEBI" id="CHEBI:456215"/>
        <dbReference type="EC" id="6.1.1.19"/>
    </reaction>
</comment>
<comment type="caution">
    <text evidence="16">The sequence shown here is derived from an EMBL/GenBank/DDBJ whole genome shotgun (WGS) entry which is preliminary data.</text>
</comment>
<accession>A0A2M6WJ93</accession>
<evidence type="ECO:0000256" key="2">
    <source>
        <dbReference type="ARBA" id="ARBA00005594"/>
    </source>
</evidence>
<dbReference type="GO" id="GO:0005524">
    <property type="term" value="F:ATP binding"/>
    <property type="evidence" value="ECO:0007669"/>
    <property type="project" value="UniProtKB-UniRule"/>
</dbReference>
<dbReference type="SUPFAM" id="SSF55190">
    <property type="entry name" value="Arginyl-tRNA synthetase (ArgRS), N-terminal 'additional' domain"/>
    <property type="match status" value="1"/>
</dbReference>
<comment type="subcellular location">
    <subcellularLocation>
        <location evidence="1 11">Cytoplasm</location>
    </subcellularLocation>
</comment>
<dbReference type="Pfam" id="PF05746">
    <property type="entry name" value="DALR_1"/>
    <property type="match status" value="1"/>
</dbReference>
<comment type="subunit">
    <text evidence="3 11">Monomer.</text>
</comment>
<dbReference type="Gene3D" id="3.40.50.620">
    <property type="entry name" value="HUPs"/>
    <property type="match status" value="1"/>
</dbReference>
<dbReference type="AlphaFoldDB" id="A0A2M6WJ93"/>
<dbReference type="SMART" id="SM01016">
    <property type="entry name" value="Arg_tRNA_synt_N"/>
    <property type="match status" value="1"/>
</dbReference>
<evidence type="ECO:0000256" key="4">
    <source>
        <dbReference type="ARBA" id="ARBA00022490"/>
    </source>
</evidence>
<dbReference type="InterPro" id="IPR035684">
    <property type="entry name" value="ArgRS_core"/>
</dbReference>
<dbReference type="SUPFAM" id="SSF52374">
    <property type="entry name" value="Nucleotidylyl transferase"/>
    <property type="match status" value="1"/>
</dbReference>
<dbReference type="Pfam" id="PF03485">
    <property type="entry name" value="Arg_tRNA_synt_N"/>
    <property type="match status" value="1"/>
</dbReference>
<organism evidence="16 17">
    <name type="scientific">Candidatus Harrisonbacteria bacterium CG10_big_fil_rev_8_21_14_0_10_42_17</name>
    <dbReference type="NCBI Taxonomy" id="1974584"/>
    <lineage>
        <taxon>Bacteria</taxon>
        <taxon>Candidatus Harrisoniibacteriota</taxon>
    </lineage>
</organism>
<dbReference type="CDD" id="cd00671">
    <property type="entry name" value="ArgRS_core"/>
    <property type="match status" value="1"/>
</dbReference>
<dbReference type="PRINTS" id="PR01038">
    <property type="entry name" value="TRNASYNTHARG"/>
</dbReference>
<protein>
    <recommendedName>
        <fullName evidence="11">Arginine--tRNA ligase</fullName>
        <ecNumber evidence="11">6.1.1.19</ecNumber>
    </recommendedName>
    <alternativeName>
        <fullName evidence="11">Arginyl-tRNA synthetase</fullName>
        <shortName evidence="11">ArgRS</shortName>
    </alternativeName>
</protein>
<sequence length="560" mass="63930">MNATIISLIHDALGDDREDVQVVVSETPEHGHYSSSIALRIAKRDGRNPMEVAESLAQFMRKQDNGAMFQRIDVAPPGFINFWLSEHALHESFQTIVKAGSLWGTPDASFNKGTVVIDYSHPNIAKPMSVAHLRSTIIGNALYRTFTFCGWKTIGDNHLGDWGKQFGILIAAYKEHPIEGDITIERLMKLYVDYNRRMKEDNQLEERAREEIKKLQEGDVENKQLWQSFYDVSLREFERFYNLLDISFDYYNGESFYNNRLPTLVKEALQRGVAQESEGAIVIPTSTKTPFLIRKQDGAYLYSTTDIAAVEYRVREFKPTHILYVVDNGQSLHFQQLFEAVKKLGFIHQEVLVHVKFGLLLGEDLKKLSTRAGKHISLEAVIDEAIQRARAIVQSKREDLSEEEQETIARMVGLGALKYNDLSQNRQSDITFQWDKMLNLEGNSAPYIMYTHARLCSILRKSDTALFDASSLHEPGEFMLVLRLLQFPDVVKRVTELYYPHFLTDYLFTLAKEANQFYQTVPVLKADATFRAVRLRLIKAVADTLKTGLGLLGISAPEKM</sequence>
<dbReference type="Proteomes" id="UP000228635">
    <property type="component" value="Unassembled WGS sequence"/>
</dbReference>
<dbReference type="FunFam" id="1.10.730.10:FF:000006">
    <property type="entry name" value="Arginyl-tRNA synthetase 2, mitochondrial"/>
    <property type="match status" value="1"/>
</dbReference>
<dbReference type="EC" id="6.1.1.19" evidence="11"/>
<keyword evidence="6 11" id="KW-0547">Nucleotide-binding</keyword>
<feature type="short sequence motif" description="'HIGH' region" evidence="11">
    <location>
        <begin position="122"/>
        <end position="132"/>
    </location>
</feature>
<evidence type="ECO:0000256" key="10">
    <source>
        <dbReference type="ARBA" id="ARBA00049339"/>
    </source>
</evidence>
<evidence type="ECO:0000256" key="9">
    <source>
        <dbReference type="ARBA" id="ARBA00023146"/>
    </source>
</evidence>
<evidence type="ECO:0000256" key="1">
    <source>
        <dbReference type="ARBA" id="ARBA00004496"/>
    </source>
</evidence>
<dbReference type="PANTHER" id="PTHR11956">
    <property type="entry name" value="ARGINYL-TRNA SYNTHETASE"/>
    <property type="match status" value="1"/>
</dbReference>
<evidence type="ECO:0000256" key="6">
    <source>
        <dbReference type="ARBA" id="ARBA00022741"/>
    </source>
</evidence>
<keyword evidence="4 11" id="KW-0963">Cytoplasm</keyword>
<feature type="domain" description="DALR anticodon binding" evidence="14">
    <location>
        <begin position="448"/>
        <end position="560"/>
    </location>
</feature>
<dbReference type="HAMAP" id="MF_00123">
    <property type="entry name" value="Arg_tRNA_synth"/>
    <property type="match status" value="1"/>
</dbReference>
<dbReference type="FunFam" id="3.40.50.620:FF:000116">
    <property type="entry name" value="Arginine--tRNA ligase"/>
    <property type="match status" value="1"/>
</dbReference>
<name>A0A2M6WJ93_9BACT</name>
<dbReference type="Gene3D" id="3.30.1360.70">
    <property type="entry name" value="Arginyl tRNA synthetase N-terminal domain"/>
    <property type="match status" value="1"/>
</dbReference>
<reference evidence="17" key="1">
    <citation type="submission" date="2017-09" db="EMBL/GenBank/DDBJ databases">
        <title>Depth-based differentiation of microbial function through sediment-hosted aquifers and enrichment of novel symbionts in the deep terrestrial subsurface.</title>
        <authorList>
            <person name="Probst A.J."/>
            <person name="Ladd B."/>
            <person name="Jarett J.K."/>
            <person name="Geller-Mcgrath D.E."/>
            <person name="Sieber C.M.K."/>
            <person name="Emerson J.B."/>
            <person name="Anantharaman K."/>
            <person name="Thomas B.C."/>
            <person name="Malmstrom R."/>
            <person name="Stieglmeier M."/>
            <person name="Klingl A."/>
            <person name="Woyke T."/>
            <person name="Ryan C.M."/>
            <person name="Banfield J.F."/>
        </authorList>
    </citation>
    <scope>NUCLEOTIDE SEQUENCE [LARGE SCALE GENOMIC DNA]</scope>
</reference>
<evidence type="ECO:0000313" key="17">
    <source>
        <dbReference type="Proteomes" id="UP000228635"/>
    </source>
</evidence>
<dbReference type="InterPro" id="IPR036695">
    <property type="entry name" value="Arg-tRNA-synth_N_sf"/>
</dbReference>
<dbReference type="GO" id="GO:0006420">
    <property type="term" value="P:arginyl-tRNA aminoacylation"/>
    <property type="evidence" value="ECO:0007669"/>
    <property type="project" value="UniProtKB-UniRule"/>
</dbReference>
<dbReference type="SUPFAM" id="SSF47323">
    <property type="entry name" value="Anticodon-binding domain of a subclass of class I aminoacyl-tRNA synthetases"/>
    <property type="match status" value="1"/>
</dbReference>
<evidence type="ECO:0000256" key="13">
    <source>
        <dbReference type="SAM" id="Coils"/>
    </source>
</evidence>
<dbReference type="Gene3D" id="1.10.730.10">
    <property type="entry name" value="Isoleucyl-tRNA Synthetase, Domain 1"/>
    <property type="match status" value="1"/>
</dbReference>
<proteinExistence type="inferred from homology"/>
<evidence type="ECO:0000259" key="15">
    <source>
        <dbReference type="SMART" id="SM01016"/>
    </source>
</evidence>
<keyword evidence="8 11" id="KW-0648">Protein biosynthesis</keyword>
<gene>
    <name evidence="11" type="primary">argS</name>
    <name evidence="16" type="ORF">COU08_00140</name>
</gene>
<dbReference type="Pfam" id="PF00750">
    <property type="entry name" value="tRNA-synt_1d"/>
    <property type="match status" value="1"/>
</dbReference>
<dbReference type="CDD" id="cd07956">
    <property type="entry name" value="Anticodon_Ia_Arg"/>
    <property type="match status" value="1"/>
</dbReference>
<evidence type="ECO:0000256" key="11">
    <source>
        <dbReference type="HAMAP-Rule" id="MF_00123"/>
    </source>
</evidence>
<evidence type="ECO:0000256" key="5">
    <source>
        <dbReference type="ARBA" id="ARBA00022598"/>
    </source>
</evidence>
<dbReference type="SMART" id="SM00836">
    <property type="entry name" value="DALR_1"/>
    <property type="match status" value="1"/>
</dbReference>
<dbReference type="InterPro" id="IPR008909">
    <property type="entry name" value="DALR_anticod-bd"/>
</dbReference>
<keyword evidence="7 11" id="KW-0067">ATP-binding</keyword>
<evidence type="ECO:0000313" key="16">
    <source>
        <dbReference type="EMBL" id="PIT92846.1"/>
    </source>
</evidence>
<feature type="coiled-coil region" evidence="13">
    <location>
        <begin position="191"/>
        <end position="218"/>
    </location>
</feature>
<evidence type="ECO:0000256" key="3">
    <source>
        <dbReference type="ARBA" id="ARBA00011245"/>
    </source>
</evidence>
<keyword evidence="5 11" id="KW-0436">Ligase</keyword>
<dbReference type="EMBL" id="PFBA01000003">
    <property type="protein sequence ID" value="PIT92846.1"/>
    <property type="molecule type" value="Genomic_DNA"/>
</dbReference>
<dbReference type="InterPro" id="IPR009080">
    <property type="entry name" value="tRNAsynth_Ia_anticodon-bd"/>
</dbReference>
<dbReference type="InterPro" id="IPR001278">
    <property type="entry name" value="Arg-tRNA-ligase"/>
</dbReference>
<evidence type="ECO:0000259" key="14">
    <source>
        <dbReference type="SMART" id="SM00836"/>
    </source>
</evidence>
<dbReference type="InterPro" id="IPR005148">
    <property type="entry name" value="Arg-tRNA-synth_N"/>
</dbReference>
<evidence type="ECO:0000256" key="7">
    <source>
        <dbReference type="ARBA" id="ARBA00022840"/>
    </source>
</evidence>
<dbReference type="InterPro" id="IPR014729">
    <property type="entry name" value="Rossmann-like_a/b/a_fold"/>
</dbReference>
<evidence type="ECO:0000256" key="12">
    <source>
        <dbReference type="RuleBase" id="RU363038"/>
    </source>
</evidence>
<dbReference type="GO" id="GO:0004814">
    <property type="term" value="F:arginine-tRNA ligase activity"/>
    <property type="evidence" value="ECO:0007669"/>
    <property type="project" value="UniProtKB-UniRule"/>
</dbReference>
<evidence type="ECO:0000256" key="8">
    <source>
        <dbReference type="ARBA" id="ARBA00022917"/>
    </source>
</evidence>
<keyword evidence="9 11" id="KW-0030">Aminoacyl-tRNA synthetase</keyword>